<dbReference type="HOGENOM" id="CLU_2764748_0_0_1"/>
<evidence type="ECO:0000313" key="2">
    <source>
        <dbReference type="Proteomes" id="UP000054166"/>
    </source>
</evidence>
<dbReference type="InParanoid" id="A0A0C3EW86"/>
<protein>
    <submittedName>
        <fullName evidence="1">Uncharacterized protein</fullName>
    </submittedName>
</protein>
<reference evidence="2" key="2">
    <citation type="submission" date="2015-01" db="EMBL/GenBank/DDBJ databases">
        <title>Evolutionary Origins and Diversification of the Mycorrhizal Mutualists.</title>
        <authorList>
            <consortium name="DOE Joint Genome Institute"/>
            <consortium name="Mycorrhizal Genomics Consortium"/>
            <person name="Kohler A."/>
            <person name="Kuo A."/>
            <person name="Nagy L.G."/>
            <person name="Floudas D."/>
            <person name="Copeland A."/>
            <person name="Barry K.W."/>
            <person name="Cichocki N."/>
            <person name="Veneault-Fourrey C."/>
            <person name="LaButti K."/>
            <person name="Lindquist E.A."/>
            <person name="Lipzen A."/>
            <person name="Lundell T."/>
            <person name="Morin E."/>
            <person name="Murat C."/>
            <person name="Riley R."/>
            <person name="Ohm R."/>
            <person name="Sun H."/>
            <person name="Tunlid A."/>
            <person name="Henrissat B."/>
            <person name="Grigoriev I.V."/>
            <person name="Hibbett D.S."/>
            <person name="Martin F."/>
        </authorList>
    </citation>
    <scope>NUCLEOTIDE SEQUENCE [LARGE SCALE GENOMIC DNA]</scope>
    <source>
        <strain evidence="2">F 1598</strain>
    </source>
</reference>
<reference evidence="1 2" key="1">
    <citation type="submission" date="2014-04" db="EMBL/GenBank/DDBJ databases">
        <authorList>
            <consortium name="DOE Joint Genome Institute"/>
            <person name="Kuo A."/>
            <person name="Tarkka M."/>
            <person name="Buscot F."/>
            <person name="Kohler A."/>
            <person name="Nagy L.G."/>
            <person name="Floudas D."/>
            <person name="Copeland A."/>
            <person name="Barry K.W."/>
            <person name="Cichocki N."/>
            <person name="Veneault-Fourrey C."/>
            <person name="LaButti K."/>
            <person name="Lindquist E.A."/>
            <person name="Lipzen A."/>
            <person name="Lundell T."/>
            <person name="Morin E."/>
            <person name="Murat C."/>
            <person name="Sun H."/>
            <person name="Tunlid A."/>
            <person name="Henrissat B."/>
            <person name="Grigoriev I.V."/>
            <person name="Hibbett D.S."/>
            <person name="Martin F."/>
            <person name="Nordberg H.P."/>
            <person name="Cantor M.N."/>
            <person name="Hua S.X."/>
        </authorList>
    </citation>
    <scope>NUCLEOTIDE SEQUENCE [LARGE SCALE GENOMIC DNA]</scope>
    <source>
        <strain evidence="1 2">F 1598</strain>
    </source>
</reference>
<dbReference type="OrthoDB" id="3258722at2759"/>
<evidence type="ECO:0000313" key="1">
    <source>
        <dbReference type="EMBL" id="KIM72259.1"/>
    </source>
</evidence>
<organism evidence="1 2">
    <name type="scientific">Piloderma croceum (strain F 1598)</name>
    <dbReference type="NCBI Taxonomy" id="765440"/>
    <lineage>
        <taxon>Eukaryota</taxon>
        <taxon>Fungi</taxon>
        <taxon>Dikarya</taxon>
        <taxon>Basidiomycota</taxon>
        <taxon>Agaricomycotina</taxon>
        <taxon>Agaricomycetes</taxon>
        <taxon>Agaricomycetidae</taxon>
        <taxon>Atheliales</taxon>
        <taxon>Atheliaceae</taxon>
        <taxon>Piloderma</taxon>
    </lineage>
</organism>
<feature type="non-terminal residue" evidence="1">
    <location>
        <position position="1"/>
    </location>
</feature>
<gene>
    <name evidence="1" type="ORF">PILCRDRAFT_26192</name>
</gene>
<feature type="non-terminal residue" evidence="1">
    <location>
        <position position="65"/>
    </location>
</feature>
<keyword evidence="2" id="KW-1185">Reference proteome</keyword>
<accession>A0A0C3EW86</accession>
<dbReference type="Proteomes" id="UP000054166">
    <property type="component" value="Unassembled WGS sequence"/>
</dbReference>
<name>A0A0C3EW86_PILCF</name>
<dbReference type="EMBL" id="KN833146">
    <property type="protein sequence ID" value="KIM72259.1"/>
    <property type="molecule type" value="Genomic_DNA"/>
</dbReference>
<sequence>LGSASKTQICLKFVEEHSDRFWKIFWIDSTSAETIELSLQDIAGEPEAQASGVGLSVEDVLQWLS</sequence>
<proteinExistence type="predicted"/>
<dbReference type="AlphaFoldDB" id="A0A0C3EW86"/>